<dbReference type="RefSeq" id="WP_062262923.1">
    <property type="nucleotide sequence ID" value="NZ_LT158599.1"/>
</dbReference>
<reference evidence="1 2" key="1">
    <citation type="submission" date="2016-01" db="EMBL/GenBank/DDBJ databases">
        <authorList>
            <person name="Manzoor S."/>
        </authorList>
    </citation>
    <scope>NUCLEOTIDE SEQUENCE [LARGE SCALE GENOMIC DNA]</scope>
    <source>
        <strain evidence="1">Methanoculleus sp MAB1</strain>
    </source>
</reference>
<accession>A0A0X3BKG8</accession>
<dbReference type="KEGG" id="mema:MMAB1_1268"/>
<organism evidence="1 2">
    <name type="scientific">Methanoculleus bourgensis</name>
    <dbReference type="NCBI Taxonomy" id="83986"/>
    <lineage>
        <taxon>Archaea</taxon>
        <taxon>Methanobacteriati</taxon>
        <taxon>Methanobacteriota</taxon>
        <taxon>Stenosarchaea group</taxon>
        <taxon>Methanomicrobia</taxon>
        <taxon>Methanomicrobiales</taxon>
        <taxon>Methanomicrobiaceae</taxon>
        <taxon>Methanoculleus</taxon>
    </lineage>
</organism>
<dbReference type="GeneID" id="27137177"/>
<proteinExistence type="predicted"/>
<evidence type="ECO:0000313" key="2">
    <source>
        <dbReference type="Proteomes" id="UP000069850"/>
    </source>
</evidence>
<dbReference type="AlphaFoldDB" id="A0A0X3BKG8"/>
<name>A0A0X3BKG8_9EURY</name>
<protein>
    <submittedName>
        <fullName evidence="1">Uncharacterized protein</fullName>
    </submittedName>
</protein>
<evidence type="ECO:0000313" key="1">
    <source>
        <dbReference type="EMBL" id="CVK32481.1"/>
    </source>
</evidence>
<dbReference type="InterPro" id="IPR029063">
    <property type="entry name" value="SAM-dependent_MTases_sf"/>
</dbReference>
<dbReference type="EMBL" id="LT158599">
    <property type="protein sequence ID" value="CVK32481.1"/>
    <property type="molecule type" value="Genomic_DNA"/>
</dbReference>
<dbReference type="OrthoDB" id="112158at2157"/>
<dbReference type="Proteomes" id="UP000069850">
    <property type="component" value="Chromosome 1"/>
</dbReference>
<gene>
    <name evidence="1" type="ORF">MMAB1_1268</name>
</gene>
<sequence>MEAEQKKILKPLCLTVRHLLEGRYDEHGNWHGGDLEERMNALGVWWDREPILADKVPFRSPEDRHAREVIDAYLALREDAGISRRDAIEEFVRETAYTWANRLLVLRCMEARDLIDGVVATKEVYGGRSLAHHRLAQRHPELCRGEDGGLFAVLDEAFSFHAKNLPLLYDPKAPAVALRPSVAALKKCIGLLSGTESVNGNGPATDEVFVAPDALGWAYQYWNTEEKDRVFEKVRTKKAKIAGADIIPATCIYTESYMVKFSSRTRLAPPGWGCTRTRTFRRSGSTT</sequence>
<dbReference type="SUPFAM" id="SSF53335">
    <property type="entry name" value="S-adenosyl-L-methionine-dependent methyltransferases"/>
    <property type="match status" value="1"/>
</dbReference>